<dbReference type="AlphaFoldDB" id="A0A165XE86"/>
<accession>A0A165XE86</accession>
<feature type="compositionally biased region" description="Acidic residues" evidence="1">
    <location>
        <begin position="438"/>
        <end position="447"/>
    </location>
</feature>
<name>A0A165XE86_9AGAM</name>
<protein>
    <submittedName>
        <fullName evidence="2">Uncharacterized protein</fullName>
    </submittedName>
</protein>
<feature type="region of interest" description="Disordered" evidence="1">
    <location>
        <begin position="406"/>
        <end position="447"/>
    </location>
</feature>
<sequence>MAPKKKPAATTSAPDNQAPSESQAAQSIPVDVEPPTGRKRAPPFEWKDNDYEKVWELIKEMGVKTNFTILFGKKQDEDAENKTEDEVGAEKRGSKKKGKNKDQTNVKAGGAKKPAAYQAIAQKIFAEEYKTNKAAVLKRVKNKVEGLIADYKSHAKAFYSTGNGVNGPSDNTDDQGGFSHYIPPEGPCHDTPPVALNLWSEVCKKFPFFEELHKLVGRRANVVPIVINGGLGPHGPSAIHPQMPSDEETSPPGSPAVETGNIGPIIVPKTANAPPVETKPAAKPPVSTPASAKRKRGTAHAPKPSMSLSTIKSAAERAHKKRRGPEHEFLEIARETQDHLREDRLRKNRQEEIGLLLQQRGDILKQQSSLLDEFRLGLLDQETYHVRHGTFGLQMDSIDTEISKLRAANEPQTDRRSSHSSLADMSSSDGFGGTQISSDEDDEGEDD</sequence>
<proteinExistence type="predicted"/>
<feature type="compositionally biased region" description="Basic and acidic residues" evidence="1">
    <location>
        <begin position="73"/>
        <end position="92"/>
    </location>
</feature>
<gene>
    <name evidence="2" type="ORF">SISSUDRAFT_1067193</name>
</gene>
<keyword evidence="3" id="KW-1185">Reference proteome</keyword>
<dbReference type="Proteomes" id="UP000076798">
    <property type="component" value="Unassembled WGS sequence"/>
</dbReference>
<evidence type="ECO:0000313" key="3">
    <source>
        <dbReference type="Proteomes" id="UP000076798"/>
    </source>
</evidence>
<reference evidence="2 3" key="1">
    <citation type="journal article" date="2016" name="Mol. Biol. Evol.">
        <title>Comparative Genomics of Early-Diverging Mushroom-Forming Fungi Provides Insights into the Origins of Lignocellulose Decay Capabilities.</title>
        <authorList>
            <person name="Nagy L.G."/>
            <person name="Riley R."/>
            <person name="Tritt A."/>
            <person name="Adam C."/>
            <person name="Daum C."/>
            <person name="Floudas D."/>
            <person name="Sun H."/>
            <person name="Yadav J.S."/>
            <person name="Pangilinan J."/>
            <person name="Larsson K.H."/>
            <person name="Matsuura K."/>
            <person name="Barry K."/>
            <person name="Labutti K."/>
            <person name="Kuo R."/>
            <person name="Ohm R.A."/>
            <person name="Bhattacharya S.S."/>
            <person name="Shirouzu T."/>
            <person name="Yoshinaga Y."/>
            <person name="Martin F.M."/>
            <person name="Grigoriev I.V."/>
            <person name="Hibbett D.S."/>
        </authorList>
    </citation>
    <scope>NUCLEOTIDE SEQUENCE [LARGE SCALE GENOMIC DNA]</scope>
    <source>
        <strain evidence="2 3">HHB10207 ss-3</strain>
    </source>
</reference>
<evidence type="ECO:0000313" key="2">
    <source>
        <dbReference type="EMBL" id="KZT32105.1"/>
    </source>
</evidence>
<feature type="compositionally biased region" description="Polar residues" evidence="1">
    <location>
        <begin position="15"/>
        <end position="26"/>
    </location>
</feature>
<organism evidence="2 3">
    <name type="scientific">Sistotremastrum suecicum HHB10207 ss-3</name>
    <dbReference type="NCBI Taxonomy" id="1314776"/>
    <lineage>
        <taxon>Eukaryota</taxon>
        <taxon>Fungi</taxon>
        <taxon>Dikarya</taxon>
        <taxon>Basidiomycota</taxon>
        <taxon>Agaricomycotina</taxon>
        <taxon>Agaricomycetes</taxon>
        <taxon>Sistotremastrales</taxon>
        <taxon>Sistotremastraceae</taxon>
        <taxon>Sistotremastrum</taxon>
    </lineage>
</organism>
<feature type="compositionally biased region" description="Low complexity" evidence="1">
    <location>
        <begin position="419"/>
        <end position="428"/>
    </location>
</feature>
<dbReference type="OrthoDB" id="3231351at2759"/>
<dbReference type="EMBL" id="KV428386">
    <property type="protein sequence ID" value="KZT32105.1"/>
    <property type="molecule type" value="Genomic_DNA"/>
</dbReference>
<feature type="region of interest" description="Disordered" evidence="1">
    <location>
        <begin position="70"/>
        <end position="112"/>
    </location>
</feature>
<feature type="region of interest" description="Disordered" evidence="1">
    <location>
        <begin position="1"/>
        <end position="46"/>
    </location>
</feature>
<evidence type="ECO:0000256" key="1">
    <source>
        <dbReference type="SAM" id="MobiDB-lite"/>
    </source>
</evidence>
<feature type="region of interest" description="Disordered" evidence="1">
    <location>
        <begin position="233"/>
        <end position="326"/>
    </location>
</feature>